<gene>
    <name evidence="1" type="ORF">llap_13370</name>
</gene>
<dbReference type="Proteomes" id="UP000233556">
    <property type="component" value="Unassembled WGS sequence"/>
</dbReference>
<proteinExistence type="predicted"/>
<reference evidence="2" key="1">
    <citation type="submission" date="2017-11" db="EMBL/GenBank/DDBJ databases">
        <authorList>
            <person name="Lima N.C."/>
            <person name="Parody-Merino A.M."/>
            <person name="Battley P.F."/>
            <person name="Fidler A.E."/>
            <person name="Prosdocimi F."/>
        </authorList>
    </citation>
    <scope>NUCLEOTIDE SEQUENCE [LARGE SCALE GENOMIC DNA]</scope>
</reference>
<dbReference type="EMBL" id="KZ507716">
    <property type="protein sequence ID" value="PKU36326.1"/>
    <property type="molecule type" value="Genomic_DNA"/>
</dbReference>
<accession>A0A2I0TR89</accession>
<protein>
    <submittedName>
        <fullName evidence="1">Uncharacterized protein</fullName>
    </submittedName>
</protein>
<reference evidence="2" key="2">
    <citation type="submission" date="2017-12" db="EMBL/GenBank/DDBJ databases">
        <title>Genome sequence of the Bar-tailed Godwit (Limosa lapponica baueri).</title>
        <authorList>
            <person name="Lima N.C.B."/>
            <person name="Parody-Merino A.M."/>
            <person name="Battley P.F."/>
            <person name="Fidler A.E."/>
            <person name="Prosdocimi F."/>
        </authorList>
    </citation>
    <scope>NUCLEOTIDE SEQUENCE [LARGE SCALE GENOMIC DNA]</scope>
</reference>
<organism evidence="1 2">
    <name type="scientific">Limosa lapponica baueri</name>
    <dbReference type="NCBI Taxonomy" id="1758121"/>
    <lineage>
        <taxon>Eukaryota</taxon>
        <taxon>Metazoa</taxon>
        <taxon>Chordata</taxon>
        <taxon>Craniata</taxon>
        <taxon>Vertebrata</taxon>
        <taxon>Euteleostomi</taxon>
        <taxon>Archelosauria</taxon>
        <taxon>Archosauria</taxon>
        <taxon>Dinosauria</taxon>
        <taxon>Saurischia</taxon>
        <taxon>Theropoda</taxon>
        <taxon>Coelurosauria</taxon>
        <taxon>Aves</taxon>
        <taxon>Neognathae</taxon>
        <taxon>Neoaves</taxon>
        <taxon>Charadriiformes</taxon>
        <taxon>Scolopacidae</taxon>
        <taxon>Limosa</taxon>
    </lineage>
</organism>
<dbReference type="AlphaFoldDB" id="A0A2I0TR89"/>
<name>A0A2I0TR89_LIMLA</name>
<keyword evidence="2" id="KW-1185">Reference proteome</keyword>
<sequence length="233" mass="25521">MHAFRFLPATASAGKMGSLLSSPGPGPTPGPGPAPVWAAMEMKGVSGSSVPCLVMQNGRDVNEIEYKYVIPVACDFFLSFFSYVVSFDNRLKNISESRLYKKRVSLNMGETEQRPTAGSRLGAQENAGISTLEHGQKPPTTPPGKLVSIKIQMLDDTQETFDVPDPIDVLVTLQHEGCSTGKEIPRQSTPTHQELRDETAFELLPYVEHKDRGSLIRKALKSPIINCIETFDT</sequence>
<evidence type="ECO:0000313" key="1">
    <source>
        <dbReference type="EMBL" id="PKU36326.1"/>
    </source>
</evidence>
<dbReference type="OrthoDB" id="9247034at2759"/>
<evidence type="ECO:0000313" key="2">
    <source>
        <dbReference type="Proteomes" id="UP000233556"/>
    </source>
</evidence>